<dbReference type="GeneID" id="42797538"/>
<feature type="transmembrane region" description="Helical" evidence="10">
    <location>
        <begin position="370"/>
        <end position="391"/>
    </location>
</feature>
<feature type="transmembrane region" description="Helical" evidence="10">
    <location>
        <begin position="162"/>
        <end position="184"/>
    </location>
</feature>
<evidence type="ECO:0000256" key="9">
    <source>
        <dbReference type="ARBA" id="ARBA00023201"/>
    </source>
</evidence>
<dbReference type="AlphaFoldDB" id="A0A650CLH9"/>
<dbReference type="PANTHER" id="PTHR43562">
    <property type="entry name" value="NAPA-TYPE SODIUM/HYDROGEN ANTIPORTER"/>
    <property type="match status" value="1"/>
</dbReference>
<evidence type="ECO:0000313" key="12">
    <source>
        <dbReference type="EMBL" id="QGR18649.1"/>
    </source>
</evidence>
<dbReference type="KEGG" id="sazo:D1868_00635"/>
<accession>A0A650CLH9</accession>
<proteinExistence type="predicted"/>
<dbReference type="InterPro" id="IPR038770">
    <property type="entry name" value="Na+/solute_symporter_sf"/>
</dbReference>
<evidence type="ECO:0000256" key="5">
    <source>
        <dbReference type="ARBA" id="ARBA00022989"/>
    </source>
</evidence>
<dbReference type="GO" id="GO:1902600">
    <property type="term" value="P:proton transmembrane transport"/>
    <property type="evidence" value="ECO:0007669"/>
    <property type="project" value="InterPro"/>
</dbReference>
<evidence type="ECO:0000256" key="8">
    <source>
        <dbReference type="ARBA" id="ARBA00023136"/>
    </source>
</evidence>
<evidence type="ECO:0000256" key="6">
    <source>
        <dbReference type="ARBA" id="ARBA00023053"/>
    </source>
</evidence>
<dbReference type="Pfam" id="PF00999">
    <property type="entry name" value="Na_H_Exchanger"/>
    <property type="match status" value="1"/>
</dbReference>
<keyword evidence="2" id="KW-0813">Transport</keyword>
<evidence type="ECO:0000313" key="13">
    <source>
        <dbReference type="Proteomes" id="UP000423396"/>
    </source>
</evidence>
<dbReference type="PANTHER" id="PTHR43562:SF3">
    <property type="entry name" value="SODIUM ION_PROTON EXCHANGER (EUROFUNG)"/>
    <property type="match status" value="1"/>
</dbReference>
<comment type="subcellular location">
    <subcellularLocation>
        <location evidence="1">Membrane</location>
        <topology evidence="1">Multi-pass membrane protein</topology>
    </subcellularLocation>
</comment>
<keyword evidence="9" id="KW-0739">Sodium transport</keyword>
<dbReference type="InterPro" id="IPR006153">
    <property type="entry name" value="Cation/H_exchanger_TM"/>
</dbReference>
<feature type="transmembrane region" description="Helical" evidence="10">
    <location>
        <begin position="6"/>
        <end position="25"/>
    </location>
</feature>
<organism evidence="12 13">
    <name type="scientific">Stygiolobus azoricus</name>
    <dbReference type="NCBI Taxonomy" id="41675"/>
    <lineage>
        <taxon>Archaea</taxon>
        <taxon>Thermoproteota</taxon>
        <taxon>Thermoprotei</taxon>
        <taxon>Sulfolobales</taxon>
        <taxon>Sulfolobaceae</taxon>
        <taxon>Stygiolobus</taxon>
    </lineage>
</organism>
<evidence type="ECO:0000256" key="10">
    <source>
        <dbReference type="SAM" id="Phobius"/>
    </source>
</evidence>
<keyword evidence="5 10" id="KW-1133">Transmembrane helix</keyword>
<feature type="transmembrane region" description="Helical" evidence="10">
    <location>
        <begin position="342"/>
        <end position="364"/>
    </location>
</feature>
<feature type="domain" description="Cation/H+ exchanger transmembrane" evidence="11">
    <location>
        <begin position="22"/>
        <end position="392"/>
    </location>
</feature>
<dbReference type="RefSeq" id="WP_156004833.1">
    <property type="nucleotide sequence ID" value="NZ_CP045483.1"/>
</dbReference>
<keyword evidence="7" id="KW-0406">Ion transport</keyword>
<keyword evidence="8 10" id="KW-0472">Membrane</keyword>
<feature type="transmembrane region" description="Helical" evidence="10">
    <location>
        <begin position="310"/>
        <end position="330"/>
    </location>
</feature>
<reference evidence="12 13" key="1">
    <citation type="submission" date="2019-10" db="EMBL/GenBank/DDBJ databases">
        <title>Genome Sequences from Six Type Strain Members of the Archaeal Family Sulfolobaceae: Acidianus ambivalens, Acidianus infernus, Metallosphaera prunae, Stygiolobus azoricus, Sulfolobus metallicus, and Sulfurisphaera ohwakuensis.</title>
        <authorList>
            <person name="Counts J.A."/>
            <person name="Kelly R.M."/>
        </authorList>
    </citation>
    <scope>NUCLEOTIDE SEQUENCE [LARGE SCALE GENOMIC DNA]</scope>
    <source>
        <strain evidence="12 13">FC6</strain>
    </source>
</reference>
<evidence type="ECO:0000256" key="7">
    <source>
        <dbReference type="ARBA" id="ARBA00023065"/>
    </source>
</evidence>
<keyword evidence="13" id="KW-1185">Reference proteome</keyword>
<dbReference type="GO" id="GO:0015297">
    <property type="term" value="F:antiporter activity"/>
    <property type="evidence" value="ECO:0007669"/>
    <property type="project" value="UniProtKB-KW"/>
</dbReference>
<evidence type="ECO:0000256" key="3">
    <source>
        <dbReference type="ARBA" id="ARBA00022449"/>
    </source>
</evidence>
<feature type="transmembrane region" description="Helical" evidence="10">
    <location>
        <begin position="68"/>
        <end position="88"/>
    </location>
</feature>
<feature type="transmembrane region" description="Helical" evidence="10">
    <location>
        <begin position="100"/>
        <end position="125"/>
    </location>
</feature>
<feature type="transmembrane region" description="Helical" evidence="10">
    <location>
        <begin position="32"/>
        <end position="56"/>
    </location>
</feature>
<sequence>MTSSNDIVYLTLLELFTLLTFAQLGRLITQRFYLPIIIAEIIVGIILSPYAIGGYIDNLIGLPIFEVNSYLILFADFSVVLLIFAAGLSHGFKGLKESGLPGFIAATAGAVIPTYLVYATFTLIYNTTVSAIMGAASAATSLAATTSIIEEYKLYKHDFTRLVISAAALDDVVSLIILSVILELVTLKTISFGRILVSVIETVLAWLIMLFSAVFVIPRVISRIEDDLINNVSLVILFILVLIMLLLGFSPVIAAFIAGVAIAESVKSEKIVQFTSTLLSIFGPVFFIYVGMETPYTTFLNPYNLSLGLLLSFLGILGKIAGIFPVAFFITKSVRRSIIASIGMIPRGEVGLVVATLGLTSGIIDTNQYSQIIIMAIVTTIIGGFLFSYLVRKWILTT</sequence>
<gene>
    <name evidence="12" type="ORF">D1868_00635</name>
</gene>
<keyword evidence="3" id="KW-0050">Antiport</keyword>
<evidence type="ECO:0000256" key="4">
    <source>
        <dbReference type="ARBA" id="ARBA00022692"/>
    </source>
</evidence>
<evidence type="ECO:0000256" key="1">
    <source>
        <dbReference type="ARBA" id="ARBA00004141"/>
    </source>
</evidence>
<keyword evidence="6" id="KW-0915">Sodium</keyword>
<evidence type="ECO:0000256" key="2">
    <source>
        <dbReference type="ARBA" id="ARBA00022448"/>
    </source>
</evidence>
<feature type="transmembrane region" description="Helical" evidence="10">
    <location>
        <begin position="196"/>
        <end position="221"/>
    </location>
</feature>
<name>A0A650CLH9_9CREN</name>
<feature type="transmembrane region" description="Helical" evidence="10">
    <location>
        <begin position="233"/>
        <end position="259"/>
    </location>
</feature>
<feature type="transmembrane region" description="Helical" evidence="10">
    <location>
        <begin position="271"/>
        <end position="290"/>
    </location>
</feature>
<protein>
    <submittedName>
        <fullName evidence="12">Cation:proton antiporter</fullName>
    </submittedName>
</protein>
<dbReference type="GO" id="GO:0016020">
    <property type="term" value="C:membrane"/>
    <property type="evidence" value="ECO:0007669"/>
    <property type="project" value="UniProtKB-SubCell"/>
</dbReference>
<dbReference type="GO" id="GO:0006814">
    <property type="term" value="P:sodium ion transport"/>
    <property type="evidence" value="ECO:0007669"/>
    <property type="project" value="UniProtKB-KW"/>
</dbReference>
<dbReference type="Gene3D" id="1.20.1530.20">
    <property type="match status" value="1"/>
</dbReference>
<evidence type="ECO:0000259" key="11">
    <source>
        <dbReference type="Pfam" id="PF00999"/>
    </source>
</evidence>
<dbReference type="Proteomes" id="UP000423396">
    <property type="component" value="Chromosome"/>
</dbReference>
<dbReference type="EMBL" id="CP045483">
    <property type="protein sequence ID" value="QGR18649.1"/>
    <property type="molecule type" value="Genomic_DNA"/>
</dbReference>
<keyword evidence="4 10" id="KW-0812">Transmembrane</keyword>
<dbReference type="OrthoDB" id="12029at2157"/>